<sequence>MSTDTNPTVTPASVASNFSLEEELRRIAATQAATRESRRPNSRRAPKAARPSSDSRWCSKRRYRDKVQATHAMHHLNQASTRERTVVRTYECEYKGWHLTSQHDTISALRRSGHTPRAASVALVDLADRPLTAAPATLALGRAA</sequence>
<organism evidence="2 3">
    <name type="scientific">Cellulosimicrobium composti</name>
    <dbReference type="NCBI Taxonomy" id="2672572"/>
    <lineage>
        <taxon>Bacteria</taxon>
        <taxon>Bacillati</taxon>
        <taxon>Actinomycetota</taxon>
        <taxon>Actinomycetes</taxon>
        <taxon>Micrococcales</taxon>
        <taxon>Promicromonosporaceae</taxon>
        <taxon>Cellulosimicrobium</taxon>
    </lineage>
</organism>
<reference evidence="2 3" key="1">
    <citation type="journal article" date="2021" name="Arch. Microbiol.">
        <title>Cellulosimicrobium fucosivorans sp. nov., isolated from San Elijo Lagoon, contains a fucose metabolic pathway linked to carotenoid production.</title>
        <authorList>
            <person name="Aviles F.A."/>
            <person name="Kyndt J.A."/>
        </authorList>
    </citation>
    <scope>NUCLEOTIDE SEQUENCE [LARGE SCALE GENOMIC DNA]</scope>
    <source>
        <strain evidence="2 3">SE3</strain>
    </source>
</reference>
<name>A0ABX0B716_9MICO</name>
<evidence type="ECO:0000313" key="3">
    <source>
        <dbReference type="Proteomes" id="UP000471672"/>
    </source>
</evidence>
<protein>
    <submittedName>
        <fullName evidence="2">Uncharacterized protein</fullName>
    </submittedName>
</protein>
<dbReference type="EMBL" id="JAAFAN010000007">
    <property type="protein sequence ID" value="NDO88500.1"/>
    <property type="molecule type" value="Genomic_DNA"/>
</dbReference>
<evidence type="ECO:0000256" key="1">
    <source>
        <dbReference type="SAM" id="MobiDB-lite"/>
    </source>
</evidence>
<feature type="region of interest" description="Disordered" evidence="1">
    <location>
        <begin position="30"/>
        <end position="61"/>
    </location>
</feature>
<keyword evidence="3" id="KW-1185">Reference proteome</keyword>
<accession>A0ABX0B716</accession>
<dbReference type="RefSeq" id="WP_162289098.1">
    <property type="nucleotide sequence ID" value="NZ_JAAFAN010000007.1"/>
</dbReference>
<proteinExistence type="predicted"/>
<gene>
    <name evidence="2" type="ORF">GYH36_03285</name>
</gene>
<comment type="caution">
    <text evidence="2">The sequence shown here is derived from an EMBL/GenBank/DDBJ whole genome shotgun (WGS) entry which is preliminary data.</text>
</comment>
<evidence type="ECO:0000313" key="2">
    <source>
        <dbReference type="EMBL" id="NDO88500.1"/>
    </source>
</evidence>
<dbReference type="Proteomes" id="UP000471672">
    <property type="component" value="Unassembled WGS sequence"/>
</dbReference>